<proteinExistence type="predicted"/>
<dbReference type="KEGG" id="kbi:30210664"/>
<dbReference type="AlphaFoldDB" id="A0A1B9G1A4"/>
<reference evidence="4" key="2">
    <citation type="submission" date="2013-07" db="EMBL/GenBank/DDBJ databases">
        <authorList>
            <consortium name="The Broad Institute Genome Sequencing Platform"/>
            <person name="Cuomo C."/>
            <person name="Litvintseva A."/>
            <person name="Chen Y."/>
            <person name="Heitman J."/>
            <person name="Sun S."/>
            <person name="Springer D."/>
            <person name="Dromer F."/>
            <person name="Young S.K."/>
            <person name="Zeng Q."/>
            <person name="Gargeya S."/>
            <person name="Fitzgerald M."/>
            <person name="Abouelleil A."/>
            <person name="Alvarado L."/>
            <person name="Berlin A.M."/>
            <person name="Chapman S.B."/>
            <person name="Dewar J."/>
            <person name="Goldberg J."/>
            <person name="Griggs A."/>
            <person name="Gujja S."/>
            <person name="Hansen M."/>
            <person name="Howarth C."/>
            <person name="Imamovic A."/>
            <person name="Larimer J."/>
            <person name="McCowan C."/>
            <person name="Murphy C."/>
            <person name="Pearson M."/>
            <person name="Priest M."/>
            <person name="Roberts A."/>
            <person name="Saif S."/>
            <person name="Shea T."/>
            <person name="Sykes S."/>
            <person name="Wortman J."/>
            <person name="Nusbaum C."/>
            <person name="Birren B."/>
        </authorList>
    </citation>
    <scope>NUCLEOTIDE SEQUENCE</scope>
    <source>
        <strain evidence="4">CBS 10118</strain>
    </source>
</reference>
<reference evidence="3" key="3">
    <citation type="submission" date="2014-01" db="EMBL/GenBank/DDBJ databases">
        <title>Evolution of pathogenesis and genome organization in the Tremellales.</title>
        <authorList>
            <person name="Cuomo C."/>
            <person name="Litvintseva A."/>
            <person name="Heitman J."/>
            <person name="Chen Y."/>
            <person name="Sun S."/>
            <person name="Springer D."/>
            <person name="Dromer F."/>
            <person name="Young S."/>
            <person name="Zeng Q."/>
            <person name="Chapman S."/>
            <person name="Gujja S."/>
            <person name="Saif S."/>
            <person name="Birren B."/>
        </authorList>
    </citation>
    <scope>NUCLEOTIDE SEQUENCE</scope>
    <source>
        <strain evidence="3">CBS 10118</strain>
    </source>
</reference>
<feature type="signal peptide" evidence="1">
    <location>
        <begin position="1"/>
        <end position="24"/>
    </location>
</feature>
<keyword evidence="1" id="KW-0732">Signal</keyword>
<protein>
    <recommendedName>
        <fullName evidence="2">Protein CPL1-like domain-containing protein</fullName>
    </recommendedName>
</protein>
<dbReference type="GeneID" id="30210664"/>
<dbReference type="Proteomes" id="UP000092730">
    <property type="component" value="Chromosome 5"/>
</dbReference>
<dbReference type="STRING" id="1296100.A0A1B9G1A4"/>
<dbReference type="InterPro" id="IPR038955">
    <property type="entry name" value="PriA/CPL1_fungi"/>
</dbReference>
<dbReference type="OrthoDB" id="2562698at2759"/>
<dbReference type="PANTHER" id="PTHR35192">
    <property type="entry name" value="PROTEIN, PUTATIVE-RELATED"/>
    <property type="match status" value="1"/>
</dbReference>
<evidence type="ECO:0000313" key="4">
    <source>
        <dbReference type="EMBL" id="WVW84444.1"/>
    </source>
</evidence>
<evidence type="ECO:0000313" key="3">
    <source>
        <dbReference type="EMBL" id="OCF24804.1"/>
    </source>
</evidence>
<gene>
    <name evidence="3" type="ORF">I302_06265</name>
    <name evidence="4" type="ORF">I302_106478</name>
</gene>
<reference evidence="3" key="1">
    <citation type="submission" date="2013-07" db="EMBL/GenBank/DDBJ databases">
        <title>The Genome Sequence of Cryptococcus bestiolae CBS10118.</title>
        <authorList>
            <consortium name="The Broad Institute Genome Sequencing Platform"/>
            <person name="Cuomo C."/>
            <person name="Litvintseva A."/>
            <person name="Chen Y."/>
            <person name="Heitman J."/>
            <person name="Sun S."/>
            <person name="Springer D."/>
            <person name="Dromer F."/>
            <person name="Young S.K."/>
            <person name="Zeng Q."/>
            <person name="Gargeya S."/>
            <person name="Fitzgerald M."/>
            <person name="Abouelleil A."/>
            <person name="Alvarado L."/>
            <person name="Berlin A.M."/>
            <person name="Chapman S.B."/>
            <person name="Dewar J."/>
            <person name="Goldberg J."/>
            <person name="Griggs A."/>
            <person name="Gujja S."/>
            <person name="Hansen M."/>
            <person name="Howarth C."/>
            <person name="Imamovic A."/>
            <person name="Larimer J."/>
            <person name="McCowan C."/>
            <person name="Murphy C."/>
            <person name="Pearson M."/>
            <person name="Priest M."/>
            <person name="Roberts A."/>
            <person name="Saif S."/>
            <person name="Shea T."/>
            <person name="Sykes S."/>
            <person name="Wortman J."/>
            <person name="Nusbaum C."/>
            <person name="Birren B."/>
        </authorList>
    </citation>
    <scope>NUCLEOTIDE SEQUENCE [LARGE SCALE GENOMIC DNA]</scope>
    <source>
        <strain evidence="3">CBS 10118</strain>
    </source>
</reference>
<feature type="domain" description="Protein CPL1-like" evidence="2">
    <location>
        <begin position="228"/>
        <end position="288"/>
    </location>
</feature>
<dbReference type="VEuPathDB" id="FungiDB:I302_06265"/>
<accession>A0A1B9G1A4</accession>
<dbReference type="RefSeq" id="XP_019045874.1">
    <property type="nucleotide sequence ID" value="XM_019192877.1"/>
</dbReference>
<reference evidence="4" key="4">
    <citation type="submission" date="2024-02" db="EMBL/GenBank/DDBJ databases">
        <title>Comparative genomics of Cryptococcus and Kwoniella reveals pathogenesis evolution and contrasting modes of karyotype evolution via chromosome fusion or intercentromeric recombination.</title>
        <authorList>
            <person name="Coelho M.A."/>
            <person name="David-Palma M."/>
            <person name="Shea T."/>
            <person name="Bowers K."/>
            <person name="McGinley-Smith S."/>
            <person name="Mohammad A.W."/>
            <person name="Gnirke A."/>
            <person name="Yurkov A.M."/>
            <person name="Nowrousian M."/>
            <person name="Sun S."/>
            <person name="Cuomo C.A."/>
            <person name="Heitman J."/>
        </authorList>
    </citation>
    <scope>NUCLEOTIDE SEQUENCE</scope>
    <source>
        <strain evidence="4">CBS 10118</strain>
    </source>
</reference>
<evidence type="ECO:0000259" key="2">
    <source>
        <dbReference type="Pfam" id="PF21671"/>
    </source>
</evidence>
<dbReference type="InterPro" id="IPR048661">
    <property type="entry name" value="CPL1-like"/>
</dbReference>
<evidence type="ECO:0000313" key="5">
    <source>
        <dbReference type="Proteomes" id="UP000092730"/>
    </source>
</evidence>
<evidence type="ECO:0000256" key="1">
    <source>
        <dbReference type="SAM" id="SignalP"/>
    </source>
</evidence>
<dbReference type="PANTHER" id="PTHR35192:SF2">
    <property type="entry name" value="APPLE DOMAIN-CONTAINING PROTEIN"/>
    <property type="match status" value="1"/>
</dbReference>
<sequence length="294" mass="31015">MVFRISGLSLPLVGLLAFLTVVSAYSETYVGCSSIGAALAGDQVTATSIAGCNAACAAAGYTYAYFANPDSNSNYCGCFSEGPASGGNRDPESGFTDCGNDQSTVYALATDYNFIQCYSSPSSDDTTSQITNDACWDHCKTYTNALFQYASNHFNCICSNVAISSDGSAETCSRSAYFAYSHTPFSSPSLADRRRRRLERMKREQLVMNRFCPSGLEACKVPGSEDSFECIDTSSELESCGGCLYGSYTNATASAGIDCSILTGAALGGTTCSAGRCEISACQDGFKLVEGRCH</sequence>
<feature type="chain" id="PRO_5042334762" description="Protein CPL1-like domain-containing protein" evidence="1">
    <location>
        <begin position="25"/>
        <end position="294"/>
    </location>
</feature>
<name>A0A1B9G1A4_9TREE</name>
<organism evidence="3">
    <name type="scientific">Kwoniella bestiolae CBS 10118</name>
    <dbReference type="NCBI Taxonomy" id="1296100"/>
    <lineage>
        <taxon>Eukaryota</taxon>
        <taxon>Fungi</taxon>
        <taxon>Dikarya</taxon>
        <taxon>Basidiomycota</taxon>
        <taxon>Agaricomycotina</taxon>
        <taxon>Tremellomycetes</taxon>
        <taxon>Tremellales</taxon>
        <taxon>Cryptococcaceae</taxon>
        <taxon>Kwoniella</taxon>
    </lineage>
</organism>
<dbReference type="Pfam" id="PF21671">
    <property type="entry name" value="CPL1-like"/>
    <property type="match status" value="1"/>
</dbReference>
<dbReference type="EMBL" id="KI894022">
    <property type="protein sequence ID" value="OCF24804.1"/>
    <property type="molecule type" value="Genomic_DNA"/>
</dbReference>
<keyword evidence="5" id="KW-1185">Reference proteome</keyword>
<dbReference type="EMBL" id="CP144545">
    <property type="protein sequence ID" value="WVW84444.1"/>
    <property type="molecule type" value="Genomic_DNA"/>
</dbReference>